<feature type="compositionally biased region" description="Polar residues" evidence="3">
    <location>
        <begin position="34"/>
        <end position="43"/>
    </location>
</feature>
<feature type="region of interest" description="Disordered" evidence="3">
    <location>
        <begin position="27"/>
        <end position="46"/>
    </location>
</feature>
<evidence type="ECO:0000256" key="4">
    <source>
        <dbReference type="SAM" id="Phobius"/>
    </source>
</evidence>
<gene>
    <name evidence="5" type="ORF">AXF42_Ash010652</name>
</gene>
<keyword evidence="6" id="KW-1185">Reference proteome</keyword>
<dbReference type="EMBL" id="KZ452014">
    <property type="protein sequence ID" value="PKA51212.1"/>
    <property type="molecule type" value="Genomic_DNA"/>
</dbReference>
<dbReference type="AlphaFoldDB" id="A0A2I0A6N3"/>
<organism evidence="5 6">
    <name type="scientific">Apostasia shenzhenica</name>
    <dbReference type="NCBI Taxonomy" id="1088818"/>
    <lineage>
        <taxon>Eukaryota</taxon>
        <taxon>Viridiplantae</taxon>
        <taxon>Streptophyta</taxon>
        <taxon>Embryophyta</taxon>
        <taxon>Tracheophyta</taxon>
        <taxon>Spermatophyta</taxon>
        <taxon>Magnoliopsida</taxon>
        <taxon>Liliopsida</taxon>
        <taxon>Asparagales</taxon>
        <taxon>Orchidaceae</taxon>
        <taxon>Apostasioideae</taxon>
        <taxon>Apostasia</taxon>
    </lineage>
</organism>
<dbReference type="STRING" id="1088818.A0A2I0A6N3"/>
<name>A0A2I0A6N3_9ASPA</name>
<proteinExistence type="predicted"/>
<sequence>MAPSTPPFRFHPLKSSSFPMKQFSPFPTNPKMPESNSGGQPRTHSLLRPHQRTNPLVWLSAFLCVIFILLLISAGVVTLVVFLVIKPKNPSFDTTSANLNSIYLDSPPFLLNGDLTFLANFSNPNSKIDMEFEYASLELFFSGHLVAAQALQPFVQRRGQARLEAVHMISSQVYLPPDIAGELIRQVRSNRVLYNIRGTFKVRARMGIAHFAYWIYGRCQIELTSPPSGVLVARSCSTKR</sequence>
<evidence type="ECO:0000313" key="5">
    <source>
        <dbReference type="EMBL" id="PKA51212.1"/>
    </source>
</evidence>
<dbReference type="PANTHER" id="PTHR31234:SF42">
    <property type="entry name" value="LATE EMBRYOGENESIS ABUNDANT (LEA) HYDROXYPROLINE-RICH GLYCOPROTEIN FAMILY"/>
    <property type="match status" value="1"/>
</dbReference>
<dbReference type="InterPro" id="IPR044839">
    <property type="entry name" value="NDR1-like"/>
</dbReference>
<dbReference type="Proteomes" id="UP000236161">
    <property type="component" value="Unassembled WGS sequence"/>
</dbReference>
<feature type="region of interest" description="Disordered" evidence="3">
    <location>
        <begin position="1"/>
        <end position="20"/>
    </location>
</feature>
<comment type="subcellular location">
    <subcellularLocation>
        <location evidence="1">Membrane</location>
    </subcellularLocation>
</comment>
<dbReference type="GO" id="GO:0098542">
    <property type="term" value="P:defense response to other organism"/>
    <property type="evidence" value="ECO:0007669"/>
    <property type="project" value="InterPro"/>
</dbReference>
<evidence type="ECO:0000256" key="1">
    <source>
        <dbReference type="ARBA" id="ARBA00004370"/>
    </source>
</evidence>
<reference evidence="5 6" key="1">
    <citation type="journal article" date="2017" name="Nature">
        <title>The Apostasia genome and the evolution of orchids.</title>
        <authorList>
            <person name="Zhang G.Q."/>
            <person name="Liu K.W."/>
            <person name="Li Z."/>
            <person name="Lohaus R."/>
            <person name="Hsiao Y.Y."/>
            <person name="Niu S.C."/>
            <person name="Wang J.Y."/>
            <person name="Lin Y.C."/>
            <person name="Xu Q."/>
            <person name="Chen L.J."/>
            <person name="Yoshida K."/>
            <person name="Fujiwara S."/>
            <person name="Wang Z.W."/>
            <person name="Zhang Y.Q."/>
            <person name="Mitsuda N."/>
            <person name="Wang M."/>
            <person name="Liu G.H."/>
            <person name="Pecoraro L."/>
            <person name="Huang H.X."/>
            <person name="Xiao X.J."/>
            <person name="Lin M."/>
            <person name="Wu X.Y."/>
            <person name="Wu W.L."/>
            <person name="Chen Y.Y."/>
            <person name="Chang S.B."/>
            <person name="Sakamoto S."/>
            <person name="Ohme-Takagi M."/>
            <person name="Yagi M."/>
            <person name="Zeng S.J."/>
            <person name="Shen C.Y."/>
            <person name="Yeh C.M."/>
            <person name="Luo Y.B."/>
            <person name="Tsai W.C."/>
            <person name="Van de Peer Y."/>
            <person name="Liu Z.J."/>
        </authorList>
    </citation>
    <scope>NUCLEOTIDE SEQUENCE [LARGE SCALE GENOMIC DNA]</scope>
    <source>
        <strain evidence="6">cv. Shenzhen</strain>
        <tissue evidence="5">Stem</tissue>
    </source>
</reference>
<dbReference type="OrthoDB" id="630676at2759"/>
<evidence type="ECO:0000256" key="3">
    <source>
        <dbReference type="SAM" id="MobiDB-lite"/>
    </source>
</evidence>
<protein>
    <submittedName>
        <fullName evidence="5">Uncharacterized protein</fullName>
    </submittedName>
</protein>
<evidence type="ECO:0000256" key="2">
    <source>
        <dbReference type="ARBA" id="ARBA00023136"/>
    </source>
</evidence>
<dbReference type="PANTHER" id="PTHR31234">
    <property type="entry name" value="LATE EMBRYOGENESIS ABUNDANT (LEA) HYDROXYPROLINE-RICH GLYCOPROTEIN FAMILY"/>
    <property type="match status" value="1"/>
</dbReference>
<accession>A0A2I0A6N3</accession>
<keyword evidence="2 4" id="KW-0472">Membrane</keyword>
<feature type="transmembrane region" description="Helical" evidence="4">
    <location>
        <begin position="56"/>
        <end position="85"/>
    </location>
</feature>
<keyword evidence="4" id="KW-0812">Transmembrane</keyword>
<evidence type="ECO:0000313" key="6">
    <source>
        <dbReference type="Proteomes" id="UP000236161"/>
    </source>
</evidence>
<dbReference type="GO" id="GO:0005886">
    <property type="term" value="C:plasma membrane"/>
    <property type="evidence" value="ECO:0007669"/>
    <property type="project" value="TreeGrafter"/>
</dbReference>
<keyword evidence="4" id="KW-1133">Transmembrane helix</keyword>